<keyword evidence="1" id="KW-0472">Membrane</keyword>
<dbReference type="EMBL" id="LKTM01000021">
    <property type="protein sequence ID" value="KQH80530.1"/>
    <property type="molecule type" value="Genomic_DNA"/>
</dbReference>
<feature type="transmembrane region" description="Helical" evidence="1">
    <location>
        <begin position="182"/>
        <end position="204"/>
    </location>
</feature>
<evidence type="ECO:0000313" key="6">
    <source>
        <dbReference type="Proteomes" id="UP000093757"/>
    </source>
</evidence>
<dbReference type="EMBL" id="LQOY01000050">
    <property type="protein sequence ID" value="ORV92232.1"/>
    <property type="molecule type" value="Genomic_DNA"/>
</dbReference>
<dbReference type="Proteomes" id="UP000051677">
    <property type="component" value="Unassembled WGS sequence"/>
</dbReference>
<dbReference type="AlphaFoldDB" id="A0A0Q2LY10"/>
<dbReference type="InterPro" id="IPR033458">
    <property type="entry name" value="DUF5134"/>
</dbReference>
<keyword evidence="1" id="KW-1133">Transmembrane helix</keyword>
<feature type="transmembrane region" description="Helical" evidence="1">
    <location>
        <begin position="64"/>
        <end position="84"/>
    </location>
</feature>
<evidence type="ECO:0000313" key="7">
    <source>
        <dbReference type="Proteomes" id="UP000193928"/>
    </source>
</evidence>
<evidence type="ECO:0000313" key="5">
    <source>
        <dbReference type="Proteomes" id="UP000051677"/>
    </source>
</evidence>
<evidence type="ECO:0000313" key="3">
    <source>
        <dbReference type="EMBL" id="OBS00061.1"/>
    </source>
</evidence>
<feature type="transmembrane region" description="Helical" evidence="1">
    <location>
        <begin position="96"/>
        <end position="120"/>
    </location>
</feature>
<feature type="transmembrane region" description="Helical" evidence="1">
    <location>
        <begin position="6"/>
        <end position="28"/>
    </location>
</feature>
<reference evidence="4 7" key="2">
    <citation type="submission" date="2016-01" db="EMBL/GenBank/DDBJ databases">
        <title>The new phylogeny of the genus Mycobacterium.</title>
        <authorList>
            <person name="Tarcisio F."/>
            <person name="Conor M."/>
            <person name="Antonella G."/>
            <person name="Elisabetta G."/>
            <person name="Giulia F.S."/>
            <person name="Sara T."/>
            <person name="Anna F."/>
            <person name="Clotilde B."/>
            <person name="Roberto B."/>
            <person name="Veronica D.S."/>
            <person name="Fabio R."/>
            <person name="Monica P."/>
            <person name="Olivier J."/>
            <person name="Enrico T."/>
            <person name="Nicola S."/>
        </authorList>
    </citation>
    <scope>NUCLEOTIDE SEQUENCE [LARGE SCALE GENOMIC DNA]</scope>
    <source>
        <strain evidence="4 7">DSM 44160</strain>
    </source>
</reference>
<dbReference type="Proteomes" id="UP000193928">
    <property type="component" value="Unassembled WGS sequence"/>
</dbReference>
<reference evidence="3 6" key="3">
    <citation type="submission" date="2016-06" db="EMBL/GenBank/DDBJ databases">
        <authorList>
            <person name="Kjaerup R.B."/>
            <person name="Dalgaard T.S."/>
            <person name="Juul-Madsen H.R."/>
        </authorList>
    </citation>
    <scope>NUCLEOTIDE SEQUENCE [LARGE SCALE GENOMIC DNA]</scope>
    <source>
        <strain evidence="3 6">1245752.6</strain>
    </source>
</reference>
<dbReference type="EMBL" id="MAEM01000391">
    <property type="protein sequence ID" value="OBS00061.1"/>
    <property type="molecule type" value="Genomic_DNA"/>
</dbReference>
<evidence type="ECO:0000256" key="1">
    <source>
        <dbReference type="SAM" id="Phobius"/>
    </source>
</evidence>
<evidence type="ECO:0000313" key="2">
    <source>
        <dbReference type="EMBL" id="KQH80530.1"/>
    </source>
</evidence>
<feature type="transmembrane region" description="Helical" evidence="1">
    <location>
        <begin position="152"/>
        <end position="170"/>
    </location>
</feature>
<dbReference type="OrthoDB" id="4734452at2"/>
<dbReference type="RefSeq" id="WP_055576599.1">
    <property type="nucleotide sequence ID" value="NZ_JACKSU010000112.1"/>
</dbReference>
<dbReference type="Proteomes" id="UP000093757">
    <property type="component" value="Unassembled WGS sequence"/>
</dbReference>
<organism evidence="2 5">
    <name type="scientific">Mycobacterium gordonae</name>
    <dbReference type="NCBI Taxonomy" id="1778"/>
    <lineage>
        <taxon>Bacteria</taxon>
        <taxon>Bacillati</taxon>
        <taxon>Actinomycetota</taxon>
        <taxon>Actinomycetes</taxon>
        <taxon>Mycobacteriales</taxon>
        <taxon>Mycobacteriaceae</taxon>
        <taxon>Mycobacterium</taxon>
    </lineage>
</organism>
<protein>
    <submittedName>
        <fullName evidence="3">DUF5134 domain-containing protein</fullName>
    </submittedName>
</protein>
<dbReference type="Pfam" id="PF17197">
    <property type="entry name" value="DUF5134"/>
    <property type="match status" value="1"/>
</dbReference>
<reference evidence="2 5" key="1">
    <citation type="submission" date="2015-10" db="EMBL/GenBank/DDBJ databases">
        <title>Mycobacterium gordonae draft genome assembly.</title>
        <authorList>
            <person name="Ustinova V."/>
            <person name="Smirnova T."/>
            <person name="Blagodatskikh K."/>
            <person name="Varlamov D."/>
            <person name="Larionova E."/>
            <person name="Chernousova L."/>
        </authorList>
    </citation>
    <scope>NUCLEOTIDE SEQUENCE [LARGE SCALE GENOMIC DNA]</scope>
    <source>
        <strain evidence="2 5">CTRI 14-8773</strain>
    </source>
</reference>
<feature type="transmembrane region" description="Helical" evidence="1">
    <location>
        <begin position="40"/>
        <end position="58"/>
    </location>
</feature>
<keyword evidence="1" id="KW-0812">Transmembrane</keyword>
<proteinExistence type="predicted"/>
<accession>A0A0Q2LY10</accession>
<evidence type="ECO:0000313" key="4">
    <source>
        <dbReference type="EMBL" id="ORV92232.1"/>
    </source>
</evidence>
<comment type="caution">
    <text evidence="2">The sequence shown here is derived from an EMBL/GenBank/DDBJ whole genome shotgun (WGS) entry which is preliminary data.</text>
</comment>
<sequence length="206" mass="22156">MIHDLLVRWVVTGLFALGALGCGVPILTRRRPATVVVSRSLHFLMATGMAVMAWPWGARLPASAPAAFFLLAAVWFVAIALITARSPAARASAGYHSLMMLATAWMYLSMNSLGSLTASLSQPPAPMPEMNMAAMDHTATTQPPTWVTTMNWLGVVIFTIAAASWVVAYLRERRRSTIQPPLLGDITEAMMATGMAILFAAALIEL</sequence>
<keyword evidence="7" id="KW-1185">Reference proteome</keyword>
<gene>
    <name evidence="3" type="ORF">A9W98_26950</name>
    <name evidence="2" type="ORF">AO501_04440</name>
    <name evidence="4" type="ORF">AWC08_19645</name>
</gene>
<name>A0A0Q2LY10_MYCGO</name>